<dbReference type="InterPro" id="IPR011009">
    <property type="entry name" value="Kinase-like_dom_sf"/>
</dbReference>
<evidence type="ECO:0000256" key="3">
    <source>
        <dbReference type="ARBA" id="ARBA00022679"/>
    </source>
</evidence>
<gene>
    <name evidence="11" type="ORF">DGYR_LOCUS5571</name>
</gene>
<dbReference type="Pfam" id="PF19431">
    <property type="entry name" value="MEKK4_N"/>
    <property type="match status" value="1"/>
</dbReference>
<evidence type="ECO:0000256" key="6">
    <source>
        <dbReference type="ARBA" id="ARBA00022840"/>
    </source>
</evidence>
<dbReference type="Proteomes" id="UP000549394">
    <property type="component" value="Unassembled WGS sequence"/>
</dbReference>
<evidence type="ECO:0000313" key="11">
    <source>
        <dbReference type="EMBL" id="CAD5116996.1"/>
    </source>
</evidence>
<evidence type="ECO:0000313" key="12">
    <source>
        <dbReference type="Proteomes" id="UP000549394"/>
    </source>
</evidence>
<organism evidence="11 12">
    <name type="scientific">Dimorphilus gyrociliatus</name>
    <dbReference type="NCBI Taxonomy" id="2664684"/>
    <lineage>
        <taxon>Eukaryota</taxon>
        <taxon>Metazoa</taxon>
        <taxon>Spiralia</taxon>
        <taxon>Lophotrochozoa</taxon>
        <taxon>Annelida</taxon>
        <taxon>Polychaeta</taxon>
        <taxon>Polychaeta incertae sedis</taxon>
        <taxon>Dinophilidae</taxon>
        <taxon>Dimorphilus</taxon>
    </lineage>
</organism>
<dbReference type="InterPro" id="IPR050538">
    <property type="entry name" value="MAP_kinase_kinase_kinase"/>
</dbReference>
<evidence type="ECO:0000256" key="5">
    <source>
        <dbReference type="ARBA" id="ARBA00022777"/>
    </source>
</evidence>
<evidence type="ECO:0000256" key="1">
    <source>
        <dbReference type="ARBA" id="ARBA00006529"/>
    </source>
</evidence>
<dbReference type="OrthoDB" id="1043025at2759"/>
<dbReference type="InterPro" id="IPR045801">
    <property type="entry name" value="MEKK4_N"/>
</dbReference>
<dbReference type="PANTHER" id="PTHR48016">
    <property type="entry name" value="MAP KINASE KINASE KINASE SSK2-RELATED-RELATED"/>
    <property type="match status" value="1"/>
</dbReference>
<feature type="compositionally biased region" description="Polar residues" evidence="9">
    <location>
        <begin position="170"/>
        <end position="179"/>
    </location>
</feature>
<comment type="similarity">
    <text evidence="1">Belongs to the protein kinase superfamily. STE Ser/Thr protein kinase family. MAP kinase kinase kinase subfamily.</text>
</comment>
<sequence length="1438" mass="166177">MLFCRDEDSFDEGSYDSDCSDSSSKGESTSEESGDEPSYKYGVTPPAGSKGFRQIKNKLNKMSKSLGQKTRASNVHLSESDSSSTPVKVNNKDSLVKHLKSKDYSDHRLRSSPNYPACRTKLGKLNKKSVTLTSAEKMKDLEDRVNFFKSASLKIDKLNPNLPHDVPESDQVSNRSCSSQSELSHKDQILYCIQNFKFMKSEGILEVEEAYDNLMKTRKERLDEVSMKILNFKFNGEIPNSKPTRSDYAKESTLSCQSIFRRCEELSAKEVLVKDAMDEIEYLLEEMSSVQELFFSEEKFQASLDKEKYKEVSERIKVLCIWKNLVSQMAFELHMFAHKLFVDKIPDLKWPFLNYMPKTMAEHSICPLKLNVHAEEKVENKQKVEFHAGDPAEEKSDKHCHIRHSQSIANIKSSMYSANGSTYIYRIFVERTLRKSGLKKVEDMAKNSIFSSDSILAKVRMILLPIDKAKKELSRYKREIAMENENENRAKATKTDRDDRKDCILQMNAQKHIEKLHARQELITFGEHSKLWRDMNLPSLKDLFLFSLRVILDVIHECLRCRLEQSREQFSQNCFDKTTTSLLSINQLMCECGEILKASVTVKKFFLKMVCDIVRKVNIEEFDSDMDNMLSEHIKYMRFYVQKIEHEPHLSKYLIRLEGEWNFTRTVCPYVRQGDAKAGNGYCDMVNHLLSIIQNFFITRLDKITGNLQFLDEQPSESEKESPSGFYEDASRICREIKEVFDETKERTARVMGLAKMLRNDLEIAAQYRVVCSVDVLLRKLKKSNHMKIELTIFDEFIVLVPESMTSDTESIVTLLRATSSLGIVDCEENQGYLIMVKFDESKTAPKWTGKTMRIKADVETEICWSHLNIEGLLIVTHARQLTNVRCEIESELGPSCIEMILDQVACHKAVNESLVDMKKAGLEFRTYIKEYIQEIQTATDKFSKCFTLKPKVVDTMKRIYNFGFDFHTDLYRLMSGKQKVDLSVDVIDFALEWMSLACKNFEKGRGVKPRWTAKFFEYLRFVSYSEIPYHISEEKYHLFKEKYTECINHIIGDKSSGEFDHKTRKRKDRHSVSSRSIYSDSRKLSDTSDSFISPVSGSSETNSFAHLSSVETTWSTDDIFERRIIAINRVEKEREEQLYKEKIIGRVTDVCNKTRYGVSLREVTFNWQRGVKIGEGRFGKVYTAVKLKTGEMMAMKEITVKPNDHQFVMDVADELKNFEGLNHEGIIKYFGVEIHHDQMLIFMEYCQGGTLHEAAKVGLDEATTRFYTNKIVHAVAFLHENKIIHRDIKGDNIFLTKCGLKLGDFGSAVKLREQKTKADDRSSARGTTIRFQPPEVVKNSSLELRYRFAADIWSLGCVVTEMLTGKLPWSELNIINEFQMMYHIATANQTPKVPENACDDLRKFLEHCFEMDPEKRATAEELLDETFIKVDSEIFKE</sequence>
<evidence type="ECO:0000256" key="8">
    <source>
        <dbReference type="SAM" id="Coils"/>
    </source>
</evidence>
<keyword evidence="8" id="KW-0175">Coiled coil</keyword>
<evidence type="ECO:0000256" key="4">
    <source>
        <dbReference type="ARBA" id="ARBA00022741"/>
    </source>
</evidence>
<dbReference type="PROSITE" id="PS50011">
    <property type="entry name" value="PROTEIN_KINASE_DOM"/>
    <property type="match status" value="1"/>
</dbReference>
<feature type="coiled-coil region" evidence="8">
    <location>
        <begin position="466"/>
        <end position="493"/>
    </location>
</feature>
<name>A0A7I8VNF4_9ANNE</name>
<dbReference type="InterPro" id="IPR017441">
    <property type="entry name" value="Protein_kinase_ATP_BS"/>
</dbReference>
<evidence type="ECO:0000256" key="2">
    <source>
        <dbReference type="ARBA" id="ARBA00022527"/>
    </source>
</evidence>
<dbReference type="Pfam" id="PF00069">
    <property type="entry name" value="Pkinase"/>
    <property type="match status" value="1"/>
</dbReference>
<keyword evidence="5" id="KW-0418">Kinase</keyword>
<dbReference type="InterPro" id="IPR008271">
    <property type="entry name" value="Ser/Thr_kinase_AS"/>
</dbReference>
<dbReference type="GO" id="GO:0004674">
    <property type="term" value="F:protein serine/threonine kinase activity"/>
    <property type="evidence" value="ECO:0007669"/>
    <property type="project" value="UniProtKB-KW"/>
</dbReference>
<feature type="binding site" evidence="7">
    <location>
        <position position="1197"/>
    </location>
    <ligand>
        <name>ATP</name>
        <dbReference type="ChEBI" id="CHEBI:30616"/>
    </ligand>
</feature>
<feature type="domain" description="Protein kinase" evidence="10">
    <location>
        <begin position="1168"/>
        <end position="1429"/>
    </location>
</feature>
<protein>
    <submittedName>
        <fullName evidence="11">DgyrCDS5829</fullName>
    </submittedName>
</protein>
<dbReference type="Gene3D" id="1.10.510.10">
    <property type="entry name" value="Transferase(Phosphotransferase) domain 1"/>
    <property type="match status" value="1"/>
</dbReference>
<dbReference type="InterPro" id="IPR000719">
    <property type="entry name" value="Prot_kinase_dom"/>
</dbReference>
<dbReference type="GO" id="GO:0005524">
    <property type="term" value="F:ATP binding"/>
    <property type="evidence" value="ECO:0007669"/>
    <property type="project" value="UniProtKB-UniRule"/>
</dbReference>
<evidence type="ECO:0000256" key="9">
    <source>
        <dbReference type="SAM" id="MobiDB-lite"/>
    </source>
</evidence>
<proteinExistence type="inferred from homology"/>
<keyword evidence="6 7" id="KW-0067">ATP-binding</keyword>
<dbReference type="GO" id="GO:0000165">
    <property type="term" value="P:MAPK cascade"/>
    <property type="evidence" value="ECO:0007669"/>
    <property type="project" value="InterPro"/>
</dbReference>
<keyword evidence="4 7" id="KW-0547">Nucleotide-binding</keyword>
<reference evidence="11 12" key="1">
    <citation type="submission" date="2020-08" db="EMBL/GenBank/DDBJ databases">
        <authorList>
            <person name="Hejnol A."/>
        </authorList>
    </citation>
    <scope>NUCLEOTIDE SEQUENCE [LARGE SCALE GENOMIC DNA]</scope>
</reference>
<evidence type="ECO:0000256" key="7">
    <source>
        <dbReference type="PROSITE-ProRule" id="PRU10141"/>
    </source>
</evidence>
<dbReference type="PANTHER" id="PTHR48016:SF32">
    <property type="entry name" value="MITOGEN-ACTIVATED PROTEIN KINASE KINASE KINASE 4"/>
    <property type="match status" value="1"/>
</dbReference>
<accession>A0A7I8VNF4</accession>
<dbReference type="SMART" id="SM00220">
    <property type="entry name" value="S_TKc"/>
    <property type="match status" value="1"/>
</dbReference>
<feature type="compositionally biased region" description="Acidic residues" evidence="9">
    <location>
        <begin position="8"/>
        <end position="19"/>
    </location>
</feature>
<dbReference type="PROSITE" id="PS00107">
    <property type="entry name" value="PROTEIN_KINASE_ATP"/>
    <property type="match status" value="1"/>
</dbReference>
<comment type="caution">
    <text evidence="11">The sequence shown here is derived from an EMBL/GenBank/DDBJ whole genome shotgun (WGS) entry which is preliminary data.</text>
</comment>
<evidence type="ECO:0000259" key="10">
    <source>
        <dbReference type="PROSITE" id="PS50011"/>
    </source>
</evidence>
<keyword evidence="12" id="KW-1185">Reference proteome</keyword>
<keyword evidence="2" id="KW-0723">Serine/threonine-protein kinase</keyword>
<dbReference type="EMBL" id="CAJFCJ010000007">
    <property type="protein sequence ID" value="CAD5116996.1"/>
    <property type="molecule type" value="Genomic_DNA"/>
</dbReference>
<dbReference type="PROSITE" id="PS00108">
    <property type="entry name" value="PROTEIN_KINASE_ST"/>
    <property type="match status" value="1"/>
</dbReference>
<dbReference type="SUPFAM" id="SSF56112">
    <property type="entry name" value="Protein kinase-like (PK-like)"/>
    <property type="match status" value="1"/>
</dbReference>
<keyword evidence="3" id="KW-0808">Transferase</keyword>
<feature type="region of interest" description="Disordered" evidence="9">
    <location>
        <begin position="1"/>
        <end position="93"/>
    </location>
</feature>
<feature type="region of interest" description="Disordered" evidence="9">
    <location>
        <begin position="160"/>
        <end position="179"/>
    </location>
</feature>
<feature type="compositionally biased region" description="Polar residues" evidence="9">
    <location>
        <begin position="62"/>
        <end position="88"/>
    </location>
</feature>